<evidence type="ECO:0000256" key="3">
    <source>
        <dbReference type="ARBA" id="ARBA00022722"/>
    </source>
</evidence>
<dbReference type="Gene3D" id="1.10.340.70">
    <property type="match status" value="1"/>
</dbReference>
<dbReference type="Pfam" id="PF03732">
    <property type="entry name" value="Retrotrans_gag"/>
    <property type="match status" value="1"/>
</dbReference>
<dbReference type="InterPro" id="IPR012337">
    <property type="entry name" value="RNaseH-like_sf"/>
</dbReference>
<dbReference type="PANTHER" id="PTHR35046:SF26">
    <property type="entry name" value="RNA-DIRECTED DNA POLYMERASE"/>
    <property type="match status" value="1"/>
</dbReference>
<dbReference type="PROSITE" id="PS50994">
    <property type="entry name" value="INTEGRASE"/>
    <property type="match status" value="1"/>
</dbReference>
<keyword evidence="4" id="KW-0255">Endonuclease</keyword>
<dbReference type="Pfam" id="PF17921">
    <property type="entry name" value="Integrase_H2C2"/>
    <property type="match status" value="1"/>
</dbReference>
<accession>A0A2N9FBG1</accession>
<dbReference type="SUPFAM" id="SSF56672">
    <property type="entry name" value="DNA/RNA polymerases"/>
    <property type="match status" value="1"/>
</dbReference>
<keyword evidence="6" id="KW-0695">RNA-directed DNA polymerase</keyword>
<dbReference type="SUPFAM" id="SSF53098">
    <property type="entry name" value="Ribonuclease H-like"/>
    <property type="match status" value="1"/>
</dbReference>
<evidence type="ECO:0000256" key="4">
    <source>
        <dbReference type="ARBA" id="ARBA00022759"/>
    </source>
</evidence>
<protein>
    <recommendedName>
        <fullName evidence="8">Integrase catalytic domain-containing protein</fullName>
    </recommendedName>
</protein>
<dbReference type="InterPro" id="IPR041373">
    <property type="entry name" value="RT_RNaseH"/>
</dbReference>
<keyword evidence="5" id="KW-0378">Hydrolase</keyword>
<dbReference type="FunFam" id="3.30.70.270:FF:000003">
    <property type="entry name" value="Transposon Ty3-G Gag-Pol polyprotein"/>
    <property type="match status" value="1"/>
</dbReference>
<evidence type="ECO:0000256" key="2">
    <source>
        <dbReference type="ARBA" id="ARBA00022695"/>
    </source>
</evidence>
<feature type="domain" description="Integrase catalytic" evidence="8">
    <location>
        <begin position="823"/>
        <end position="949"/>
    </location>
</feature>
<dbReference type="CDD" id="cd01647">
    <property type="entry name" value="RT_LTR"/>
    <property type="match status" value="1"/>
</dbReference>
<dbReference type="PANTHER" id="PTHR35046">
    <property type="entry name" value="ZINC KNUCKLE (CCHC-TYPE) FAMILY PROTEIN"/>
    <property type="match status" value="1"/>
</dbReference>
<dbReference type="InterPro" id="IPR043128">
    <property type="entry name" value="Rev_trsase/Diguanyl_cyclase"/>
</dbReference>
<reference evidence="9" key="1">
    <citation type="submission" date="2018-02" db="EMBL/GenBank/DDBJ databases">
        <authorList>
            <person name="Cohen D.B."/>
            <person name="Kent A.D."/>
        </authorList>
    </citation>
    <scope>NUCLEOTIDE SEQUENCE</scope>
</reference>
<dbReference type="InterPro" id="IPR000477">
    <property type="entry name" value="RT_dom"/>
</dbReference>
<dbReference type="InterPro" id="IPR043502">
    <property type="entry name" value="DNA/RNA_pol_sf"/>
</dbReference>
<dbReference type="GO" id="GO:0004519">
    <property type="term" value="F:endonuclease activity"/>
    <property type="evidence" value="ECO:0007669"/>
    <property type="project" value="UniProtKB-KW"/>
</dbReference>
<evidence type="ECO:0000313" key="9">
    <source>
        <dbReference type="EMBL" id="SPC84241.1"/>
    </source>
</evidence>
<dbReference type="InterPro" id="IPR036397">
    <property type="entry name" value="RNaseH_sf"/>
</dbReference>
<evidence type="ECO:0000256" key="1">
    <source>
        <dbReference type="ARBA" id="ARBA00022679"/>
    </source>
</evidence>
<feature type="region of interest" description="Disordered" evidence="7">
    <location>
        <begin position="41"/>
        <end position="73"/>
    </location>
</feature>
<dbReference type="CDD" id="cd09274">
    <property type="entry name" value="RNase_HI_RT_Ty3"/>
    <property type="match status" value="1"/>
</dbReference>
<evidence type="ECO:0000256" key="6">
    <source>
        <dbReference type="ARBA" id="ARBA00022918"/>
    </source>
</evidence>
<dbReference type="InterPro" id="IPR001584">
    <property type="entry name" value="Integrase_cat-core"/>
</dbReference>
<dbReference type="EMBL" id="OIVN01000697">
    <property type="protein sequence ID" value="SPC84241.1"/>
    <property type="molecule type" value="Genomic_DNA"/>
</dbReference>
<dbReference type="GO" id="GO:0003964">
    <property type="term" value="F:RNA-directed DNA polymerase activity"/>
    <property type="evidence" value="ECO:0007669"/>
    <property type="project" value="UniProtKB-KW"/>
</dbReference>
<dbReference type="Pfam" id="PF17917">
    <property type="entry name" value="RT_RNaseH"/>
    <property type="match status" value="1"/>
</dbReference>
<keyword evidence="1" id="KW-0808">Transferase</keyword>
<keyword evidence="2" id="KW-0548">Nucleotidyltransferase</keyword>
<dbReference type="GO" id="GO:0003676">
    <property type="term" value="F:nucleic acid binding"/>
    <property type="evidence" value="ECO:0007669"/>
    <property type="project" value="InterPro"/>
</dbReference>
<dbReference type="InterPro" id="IPR041588">
    <property type="entry name" value="Integrase_H2C2"/>
</dbReference>
<dbReference type="Gene3D" id="3.30.70.270">
    <property type="match status" value="2"/>
</dbReference>
<dbReference type="InterPro" id="IPR005162">
    <property type="entry name" value="Retrotrans_gag_dom"/>
</dbReference>
<keyword evidence="3" id="KW-0540">Nuclease</keyword>
<dbReference type="GO" id="GO:0016787">
    <property type="term" value="F:hydrolase activity"/>
    <property type="evidence" value="ECO:0007669"/>
    <property type="project" value="UniProtKB-KW"/>
</dbReference>
<evidence type="ECO:0000259" key="8">
    <source>
        <dbReference type="PROSITE" id="PS50994"/>
    </source>
</evidence>
<dbReference type="FunFam" id="1.10.340.70:FF:000001">
    <property type="entry name" value="Retrovirus-related Pol polyprotein from transposon gypsy-like Protein"/>
    <property type="match status" value="1"/>
</dbReference>
<dbReference type="FunFam" id="3.30.70.270:FF:000020">
    <property type="entry name" value="Transposon Tf2-6 polyprotein-like Protein"/>
    <property type="match status" value="1"/>
</dbReference>
<dbReference type="Gene3D" id="3.30.420.10">
    <property type="entry name" value="Ribonuclease H-like superfamily/Ribonuclease H"/>
    <property type="match status" value="1"/>
</dbReference>
<evidence type="ECO:0000256" key="7">
    <source>
        <dbReference type="SAM" id="MobiDB-lite"/>
    </source>
</evidence>
<dbReference type="GO" id="GO:0015074">
    <property type="term" value="P:DNA integration"/>
    <property type="evidence" value="ECO:0007669"/>
    <property type="project" value="InterPro"/>
</dbReference>
<evidence type="ECO:0000256" key="5">
    <source>
        <dbReference type="ARBA" id="ARBA00022801"/>
    </source>
</evidence>
<proteinExistence type="predicted"/>
<organism evidence="9">
    <name type="scientific">Fagus sylvatica</name>
    <name type="common">Beechnut</name>
    <dbReference type="NCBI Taxonomy" id="28930"/>
    <lineage>
        <taxon>Eukaryota</taxon>
        <taxon>Viridiplantae</taxon>
        <taxon>Streptophyta</taxon>
        <taxon>Embryophyta</taxon>
        <taxon>Tracheophyta</taxon>
        <taxon>Spermatophyta</taxon>
        <taxon>Magnoliopsida</taxon>
        <taxon>eudicotyledons</taxon>
        <taxon>Gunneridae</taxon>
        <taxon>Pentapetalae</taxon>
        <taxon>rosids</taxon>
        <taxon>fabids</taxon>
        <taxon>Fagales</taxon>
        <taxon>Fagaceae</taxon>
        <taxon>Fagus</taxon>
    </lineage>
</organism>
<name>A0A2N9FBG1_FAGSY</name>
<dbReference type="Pfam" id="PF00078">
    <property type="entry name" value="RVT_1"/>
    <property type="match status" value="1"/>
</dbReference>
<gene>
    <name evidence="9" type="ORF">FSB_LOCUS12123</name>
</gene>
<sequence length="1075" mass="125110">MVGHRHQGYNMEDHDEGHTNFEMDVLRRQLQELQQRLEQYENQGRGARHHDSESDNENPFHRAHSHSSDVPENRKVKVVAIKLRKHASIWWEHLKRQREREGRERITTWAKMKKELKRKYLPEHYKQDAFMKFHNFKQRELSVEEYTTEFDHLMICCDVVEQEEQMIARYLGGLRVEISDVVQLQPYWTYNECLQTSYEVVPLLKPLPYPRQLLPSPKNEATSVSLVEEDMEMEDEDDFSPETNEHVAEEEEITYANRGEALVVQRSLKWLCKGNEVKVNKRCLVEFSIGKNYKDAVVCDIVPMDACHLLLGRPWQYDRKTKHDGFKNTYSFEKDGVKVLLVPLKMVHIPKLSFGEGTNLLTRSGVEKALMENGEGFAIVVREEKEPTEIPLSLTPFLKEFSDVVPEEISHGLPPMRDIRAVNKITIRYRFPILRLDDLLDQLYGVVIFSKIDLRSGYHQIRMKPGDEWKIAFKTSTFMRLMNHVFKPFIRLFVVVYFDDILIYSKTQRDHMEHLYQVFQTLRKQKLYVNLKKCHFLTNSLVFLGYVVLAEGIKIDLSKIEAIINWPVPKSLHDIRSFHGLASFYRHFIRSFSSIIAPITECLKGGKFQWNEEAQKSFDQEGKPIAFFSEKLNESRRKYSTYDKEFYAIVRALDHWSHYLLPHEFLLHSDYEAFEHKSGKLNQVADALSRRHSLLSTMEVQVLGFEVLKELYKNDPDFGNEWESCSQGSFNHFLVQEGFLFKNSRLCIPQCSLRREIIQEVHGGGLAGHFGRDKTLALVQENFFWPKLAHDVECFVKSCKICQIAKSTGLYTPLPVPKAPWEDISLDFVLGLPRTQRNKDSIMVVVDRFSKMAHFVPCNKTADASHIADLYFREIRKLGTTLQFSSSYHPQTDVQIEVVNRSLGNLLRSFVGKNIRQWDLLLAQAEFAYNRSPSQTTGHSPFEVVYGLNPIGPLELAPLPVTKHFSGDAEEQAKEIKKLHEQIRGSILKKNEKYSKQTNKHRKPAAFKEGDLVLQRIRENAYKIELTGDYGVSATFNVSDLSPYYEDQEDQMDLGVSLHQLGETDTVPKYHLNFL</sequence>
<dbReference type="AlphaFoldDB" id="A0A2N9FBG1"/>